<name>A0AAV9X7J3_9PEZI</name>
<evidence type="ECO:0000313" key="4">
    <source>
        <dbReference type="Proteomes" id="UP001365542"/>
    </source>
</evidence>
<organism evidence="3 4">
    <name type="scientific">Orbilia ellipsospora</name>
    <dbReference type="NCBI Taxonomy" id="2528407"/>
    <lineage>
        <taxon>Eukaryota</taxon>
        <taxon>Fungi</taxon>
        <taxon>Dikarya</taxon>
        <taxon>Ascomycota</taxon>
        <taxon>Pezizomycotina</taxon>
        <taxon>Orbiliomycetes</taxon>
        <taxon>Orbiliales</taxon>
        <taxon>Orbiliaceae</taxon>
        <taxon>Orbilia</taxon>
    </lineage>
</organism>
<feature type="region of interest" description="Disordered" evidence="1">
    <location>
        <begin position="277"/>
        <end position="302"/>
    </location>
</feature>
<dbReference type="AlphaFoldDB" id="A0AAV9X7J3"/>
<dbReference type="EMBL" id="JAVHJO010000008">
    <property type="protein sequence ID" value="KAK6538058.1"/>
    <property type="molecule type" value="Genomic_DNA"/>
</dbReference>
<comment type="caution">
    <text evidence="3">The sequence shown here is derived from an EMBL/GenBank/DDBJ whole genome shotgun (WGS) entry which is preliminary data.</text>
</comment>
<reference evidence="3 4" key="1">
    <citation type="submission" date="2019-10" db="EMBL/GenBank/DDBJ databases">
        <authorList>
            <person name="Palmer J.M."/>
        </authorList>
    </citation>
    <scope>NUCLEOTIDE SEQUENCE [LARGE SCALE GENOMIC DNA]</scope>
    <source>
        <strain evidence="3 4">TWF694</strain>
    </source>
</reference>
<gene>
    <name evidence="3" type="ORF">TWF694_010948</name>
</gene>
<accession>A0AAV9X7J3</accession>
<evidence type="ECO:0000313" key="3">
    <source>
        <dbReference type="EMBL" id="KAK6538058.1"/>
    </source>
</evidence>
<feature type="domain" description="PD-(D/E)XK nuclease-like" evidence="2">
    <location>
        <begin position="196"/>
        <end position="523"/>
    </location>
</feature>
<evidence type="ECO:0000256" key="1">
    <source>
        <dbReference type="SAM" id="MobiDB-lite"/>
    </source>
</evidence>
<keyword evidence="4" id="KW-1185">Reference proteome</keyword>
<proteinExistence type="predicted"/>
<feature type="region of interest" description="Disordered" evidence="1">
    <location>
        <begin position="15"/>
        <end position="83"/>
    </location>
</feature>
<dbReference type="Pfam" id="PF20516">
    <property type="entry name" value="PDDEXK_12"/>
    <property type="match status" value="1"/>
</dbReference>
<protein>
    <recommendedName>
        <fullName evidence="2">PD-(D/E)XK nuclease-like domain-containing protein</fullName>
    </recommendedName>
</protein>
<dbReference type="Proteomes" id="UP001365542">
    <property type="component" value="Unassembled WGS sequence"/>
</dbReference>
<feature type="compositionally biased region" description="Polar residues" evidence="1">
    <location>
        <begin position="292"/>
        <end position="301"/>
    </location>
</feature>
<sequence length="548" mass="61147">MEQTVIDGHTERITAWLSSTEPSSPEDLSFEHCETSPSSTRSKKRKLADMSDASDDRLQQQKRLHYRPTLPAPASSLRSIDEIDPVDSASQVDLTMASTPRSQSPTKDSTILSSALITGAKNKRVLLEGSRPNFMFLGLSGRAGLSTRVKLDDWVPPGIRQLVRNFSKTASTKGLICKCVEKILLDFDPLLYWDDDVFAERNDENHQDHAVEARFILGWILRANDMHGDTREEADWVSHSTEFLHTVIGPGGSNYPLTPVSVTAVDILREFCPITRTSRNRSSSPRKRVRSQPNTGPSQRQMVDEAVTARADIAFVLQRDSADQLQLDIEEKFGSFDYIPPFRNMTKIPLITLEAKSLDGSSLEAENQNAICANAILESWRRLGRVAKFSSSKKLEGYLSSFYDADSENSRGSAMVEYPTTPLKTALSTKAVGSTEAVPAAEDVQERIGVDHVIALQVTSYLWSYTIVFAAPGGEDDEKVQARKGYARRVIGPYPIGDSRSIEGAYKIRRFLDELFAYKTRVWLPGILQREPVQTPLDVRENPFNDTL</sequence>
<dbReference type="InterPro" id="IPR046797">
    <property type="entry name" value="PDDEXK_12"/>
</dbReference>
<evidence type="ECO:0000259" key="2">
    <source>
        <dbReference type="Pfam" id="PF20516"/>
    </source>
</evidence>